<evidence type="ECO:0000313" key="1">
    <source>
        <dbReference type="EMBL" id="MBB5641237.1"/>
    </source>
</evidence>
<proteinExistence type="predicted"/>
<protein>
    <submittedName>
        <fullName evidence="1">Uncharacterized protein</fullName>
    </submittedName>
</protein>
<dbReference type="EMBL" id="JACHBQ010000001">
    <property type="protein sequence ID" value="MBB5641237.1"/>
    <property type="molecule type" value="Genomic_DNA"/>
</dbReference>
<reference evidence="1 2" key="1">
    <citation type="submission" date="2020-08" db="EMBL/GenBank/DDBJ databases">
        <title>Sequencing the genomes of 1000 actinobacteria strains.</title>
        <authorList>
            <person name="Klenk H.-P."/>
        </authorList>
    </citation>
    <scope>NUCLEOTIDE SEQUENCE [LARGE SCALE GENOMIC DNA]</scope>
    <source>
        <strain evidence="1 2">DSM 21065</strain>
    </source>
</reference>
<organism evidence="1 2">
    <name type="scientific">Cryobacterium roopkundense</name>
    <dbReference type="NCBI Taxonomy" id="1001240"/>
    <lineage>
        <taxon>Bacteria</taxon>
        <taxon>Bacillati</taxon>
        <taxon>Actinomycetota</taxon>
        <taxon>Actinomycetes</taxon>
        <taxon>Micrococcales</taxon>
        <taxon>Microbacteriaceae</taxon>
        <taxon>Cryobacterium</taxon>
    </lineage>
</organism>
<accession>A0A7W8ZWH6</accession>
<evidence type="ECO:0000313" key="2">
    <source>
        <dbReference type="Proteomes" id="UP000561726"/>
    </source>
</evidence>
<name>A0A7W8ZWH6_9MICO</name>
<comment type="caution">
    <text evidence="1">The sequence shown here is derived from an EMBL/GenBank/DDBJ whole genome shotgun (WGS) entry which is preliminary data.</text>
</comment>
<gene>
    <name evidence="1" type="ORF">BJ997_001785</name>
</gene>
<dbReference type="AlphaFoldDB" id="A0A7W8ZWH6"/>
<sequence>MPTTASPLGLLLDVDGPIASPITRTIATPSILTDLVTLAGANVPIAFITGRSLRVRVG</sequence>
<dbReference type="Proteomes" id="UP000561726">
    <property type="component" value="Unassembled WGS sequence"/>
</dbReference>
<dbReference type="RefSeq" id="WP_160175892.1">
    <property type="nucleotide sequence ID" value="NZ_JACHBQ010000001.1"/>
</dbReference>